<dbReference type="PANTHER" id="PTHR11552">
    <property type="entry name" value="GLUCOSE-METHANOL-CHOLINE GMC OXIDOREDUCTASE"/>
    <property type="match status" value="1"/>
</dbReference>
<gene>
    <name evidence="9" type="ORF">KDL01_01560</name>
</gene>
<comment type="cofactor">
    <cofactor evidence="1 5">
        <name>FAD</name>
        <dbReference type="ChEBI" id="CHEBI:57692"/>
    </cofactor>
</comment>
<evidence type="ECO:0000313" key="10">
    <source>
        <dbReference type="Proteomes" id="UP000675781"/>
    </source>
</evidence>
<evidence type="ECO:0000259" key="7">
    <source>
        <dbReference type="PROSITE" id="PS00623"/>
    </source>
</evidence>
<dbReference type="InterPro" id="IPR012132">
    <property type="entry name" value="GMC_OxRdtase"/>
</dbReference>
<dbReference type="EMBL" id="JAGSOG010000004">
    <property type="protein sequence ID" value="MBR7831926.1"/>
    <property type="molecule type" value="Genomic_DNA"/>
</dbReference>
<organism evidence="9 10">
    <name type="scientific">Actinospica durhamensis</name>
    <dbReference type="NCBI Taxonomy" id="1508375"/>
    <lineage>
        <taxon>Bacteria</taxon>
        <taxon>Bacillati</taxon>
        <taxon>Actinomycetota</taxon>
        <taxon>Actinomycetes</taxon>
        <taxon>Catenulisporales</taxon>
        <taxon>Actinospicaceae</taxon>
        <taxon>Actinospica</taxon>
    </lineage>
</organism>
<evidence type="ECO:0000256" key="5">
    <source>
        <dbReference type="PIRSR" id="PIRSR000137-2"/>
    </source>
</evidence>
<dbReference type="Gene3D" id="3.50.50.60">
    <property type="entry name" value="FAD/NAD(P)-binding domain"/>
    <property type="match status" value="1"/>
</dbReference>
<proteinExistence type="inferred from homology"/>
<name>A0A941IR46_9ACTN</name>
<dbReference type="InterPro" id="IPR007867">
    <property type="entry name" value="GMC_OxRtase_C"/>
</dbReference>
<evidence type="ECO:0000259" key="8">
    <source>
        <dbReference type="PROSITE" id="PS00624"/>
    </source>
</evidence>
<comment type="caution">
    <text evidence="9">The sequence shown here is derived from an EMBL/GenBank/DDBJ whole genome shotgun (WGS) entry which is preliminary data.</text>
</comment>
<keyword evidence="3 6" id="KW-0285">Flavoprotein</keyword>
<protein>
    <submittedName>
        <fullName evidence="9">GMC family oxidoreductase N-terminal domain-containing protein</fullName>
    </submittedName>
</protein>
<feature type="domain" description="Glucose-methanol-choline oxidoreductase N-terminal" evidence="7">
    <location>
        <begin position="93"/>
        <end position="116"/>
    </location>
</feature>
<dbReference type="SUPFAM" id="SSF51905">
    <property type="entry name" value="FAD/NAD(P)-binding domain"/>
    <property type="match status" value="1"/>
</dbReference>
<evidence type="ECO:0000256" key="2">
    <source>
        <dbReference type="ARBA" id="ARBA00010790"/>
    </source>
</evidence>
<keyword evidence="10" id="KW-1185">Reference proteome</keyword>
<feature type="binding site" evidence="5">
    <location>
        <begin position="103"/>
        <end position="106"/>
    </location>
    <ligand>
        <name>FAD</name>
        <dbReference type="ChEBI" id="CHEBI:57692"/>
    </ligand>
</feature>
<dbReference type="GO" id="GO:0050660">
    <property type="term" value="F:flavin adenine dinucleotide binding"/>
    <property type="evidence" value="ECO:0007669"/>
    <property type="project" value="InterPro"/>
</dbReference>
<dbReference type="InterPro" id="IPR036188">
    <property type="entry name" value="FAD/NAD-bd_sf"/>
</dbReference>
<dbReference type="Gene3D" id="3.30.410.40">
    <property type="match status" value="1"/>
</dbReference>
<dbReference type="Proteomes" id="UP000675781">
    <property type="component" value="Unassembled WGS sequence"/>
</dbReference>
<comment type="similarity">
    <text evidence="2 6">Belongs to the GMC oxidoreductase family.</text>
</comment>
<sequence>MPGLVNNASELPEEVDVIVVGAGAAGCVLAARLSEDPNCSVLALEAGERLDGPEFTNQSSAIWLHEPESPWFWEHLTTPQAALGGRAVSLLTGRALGGGSAVNSMVWLRGHPVDYDSWAKAGASGWGWDSVLPVFRAIEKTAPRIGGADSPMALSDATGLDVFAKAFIAAGGNQGLKVLPYIDADDGRAGFGPLRSNAVNGKRHSVIEGYLQPALGRPNLTVATASPVARLLTAGKAVNGVQLADSTRRVIRARRTVVLTAGALRTPQLMMLSGIGPAAHLAEHGIATVHDLPGVGANLQDHPLEPIIWPSLPGIDPPAESGHDQQGVHFQAGALLQTDPDTPAPNLQLSFVVLRSGPDGTPFPQPIVSCMLILLTPRSRGTVRLASADPGAPPLVDPAYLSDGHDRESLRDGLVWVRDRLFDDPALRALCGPPMAPAQELTTDEALDTYLAEEVRSTHHPVGTCRMGTGEGTVVGPDLAVHGIRGLHIADASIMPSIVRGNPHAATIMIAERAARLLREP</sequence>
<dbReference type="SUPFAM" id="SSF54373">
    <property type="entry name" value="FAD-linked reductases, C-terminal domain"/>
    <property type="match status" value="1"/>
</dbReference>
<accession>A0A941IR46</accession>
<dbReference type="Pfam" id="PF00732">
    <property type="entry name" value="GMC_oxred_N"/>
    <property type="match status" value="1"/>
</dbReference>
<keyword evidence="4 5" id="KW-0274">FAD</keyword>
<dbReference type="AlphaFoldDB" id="A0A941IR46"/>
<evidence type="ECO:0000256" key="4">
    <source>
        <dbReference type="ARBA" id="ARBA00022827"/>
    </source>
</evidence>
<dbReference type="GO" id="GO:0016614">
    <property type="term" value="F:oxidoreductase activity, acting on CH-OH group of donors"/>
    <property type="evidence" value="ECO:0007669"/>
    <property type="project" value="InterPro"/>
</dbReference>
<evidence type="ECO:0000256" key="3">
    <source>
        <dbReference type="ARBA" id="ARBA00022630"/>
    </source>
</evidence>
<reference evidence="9" key="1">
    <citation type="submission" date="2021-04" db="EMBL/GenBank/DDBJ databases">
        <title>Genome based classification of Actinospica acidithermotolerans sp. nov., an actinobacterium isolated from an Indonesian hot spring.</title>
        <authorList>
            <person name="Kusuma A.B."/>
            <person name="Putra K.E."/>
            <person name="Nafisah S."/>
            <person name="Loh J."/>
            <person name="Nouioui I."/>
            <person name="Goodfellow M."/>
        </authorList>
    </citation>
    <scope>NUCLEOTIDE SEQUENCE</scope>
    <source>
        <strain evidence="9">CSCA 57</strain>
    </source>
</reference>
<feature type="domain" description="Glucose-methanol-choline oxidoreductase N-terminal" evidence="8">
    <location>
        <begin position="262"/>
        <end position="276"/>
    </location>
</feature>
<dbReference type="Pfam" id="PF05199">
    <property type="entry name" value="GMC_oxred_C"/>
    <property type="match status" value="1"/>
</dbReference>
<dbReference type="InterPro" id="IPR000172">
    <property type="entry name" value="GMC_OxRdtase_N"/>
</dbReference>
<dbReference type="PIRSF" id="PIRSF000137">
    <property type="entry name" value="Alcohol_oxidase"/>
    <property type="match status" value="1"/>
</dbReference>
<feature type="binding site" evidence="5">
    <location>
        <position position="228"/>
    </location>
    <ligand>
        <name>FAD</name>
        <dbReference type="ChEBI" id="CHEBI:57692"/>
    </ligand>
</feature>
<evidence type="ECO:0000313" key="9">
    <source>
        <dbReference type="EMBL" id="MBR7831926.1"/>
    </source>
</evidence>
<dbReference type="PANTHER" id="PTHR11552:SF147">
    <property type="entry name" value="CHOLINE DEHYDROGENASE, MITOCHONDRIAL"/>
    <property type="match status" value="1"/>
</dbReference>
<evidence type="ECO:0000256" key="6">
    <source>
        <dbReference type="RuleBase" id="RU003968"/>
    </source>
</evidence>
<dbReference type="RefSeq" id="WP_212526464.1">
    <property type="nucleotide sequence ID" value="NZ_JAGSOG010000004.1"/>
</dbReference>
<evidence type="ECO:0000256" key="1">
    <source>
        <dbReference type="ARBA" id="ARBA00001974"/>
    </source>
</evidence>
<dbReference type="PROSITE" id="PS00624">
    <property type="entry name" value="GMC_OXRED_2"/>
    <property type="match status" value="1"/>
</dbReference>
<dbReference type="PROSITE" id="PS00623">
    <property type="entry name" value="GMC_OXRED_1"/>
    <property type="match status" value="1"/>
</dbReference>